<dbReference type="GeneID" id="92759670"/>
<feature type="transmembrane region" description="Helical" evidence="2">
    <location>
        <begin position="51"/>
        <end position="73"/>
    </location>
</feature>
<dbReference type="OrthoDB" id="9928549at2"/>
<gene>
    <name evidence="3" type="ORF">I6I10_11555</name>
    <name evidence="4" type="ORF">I6J21_04565</name>
</gene>
<evidence type="ECO:0000313" key="3">
    <source>
        <dbReference type="EMBL" id="QQB46071.1"/>
    </source>
</evidence>
<keyword evidence="2" id="KW-0472">Membrane</keyword>
<feature type="compositionally biased region" description="Basic and acidic residues" evidence="1">
    <location>
        <begin position="24"/>
        <end position="41"/>
    </location>
</feature>
<evidence type="ECO:0000256" key="2">
    <source>
        <dbReference type="SAM" id="Phobius"/>
    </source>
</evidence>
<proteinExistence type="predicted"/>
<feature type="region of interest" description="Disordered" evidence="1">
    <location>
        <begin position="1"/>
        <end position="41"/>
    </location>
</feature>
<dbReference type="Proteomes" id="UP000617681">
    <property type="component" value="Chromosome"/>
</dbReference>
<feature type="compositionally biased region" description="Basic and acidic residues" evidence="1">
    <location>
        <begin position="1"/>
        <end position="15"/>
    </location>
</feature>
<protein>
    <submittedName>
        <fullName evidence="3">Uncharacterized protein</fullName>
    </submittedName>
</protein>
<evidence type="ECO:0000256" key="1">
    <source>
        <dbReference type="SAM" id="MobiDB-lite"/>
    </source>
</evidence>
<dbReference type="EMBL" id="CP069534">
    <property type="protein sequence ID" value="QRP71417.1"/>
    <property type="molecule type" value="Genomic_DNA"/>
</dbReference>
<sequence length="80" mass="9048">MTFDPTARDPEERGNHVHSSPFNPHRDEAQDTDRSSDDQFDEHGGVSKLTIAMWVMISLIVVISATWMFVSYLRGDLIIG</sequence>
<evidence type="ECO:0000313" key="4">
    <source>
        <dbReference type="EMBL" id="QRP71417.1"/>
    </source>
</evidence>
<evidence type="ECO:0000313" key="5">
    <source>
        <dbReference type="Proteomes" id="UP000596145"/>
    </source>
</evidence>
<reference evidence="3 5" key="1">
    <citation type="submission" date="2020-12" db="EMBL/GenBank/DDBJ databases">
        <title>FDA dAtabase for Regulatory Grade micrObial Sequences (FDA-ARGOS): Supporting development and validation of Infectious Disease Dx tests.</title>
        <authorList>
            <person name="Sproer C."/>
            <person name="Gronow S."/>
            <person name="Severitt S."/>
            <person name="Schroder I."/>
            <person name="Tallon L."/>
            <person name="Sadzewicz L."/>
            <person name="Zhao X."/>
            <person name="Boylan J."/>
            <person name="Ott S."/>
            <person name="Bowen H."/>
            <person name="Vavikolanu K."/>
            <person name="Mehta A."/>
            <person name="Aluvathingal J."/>
            <person name="Nadendla S."/>
            <person name="Lowell S."/>
            <person name="Myers T."/>
            <person name="Yan Y."/>
            <person name="Sichtig H."/>
        </authorList>
    </citation>
    <scope>NUCLEOTIDE SEQUENCE [LARGE SCALE GENOMIC DNA]</scope>
    <source>
        <strain evidence="3 5">FDAARGOS_1053</strain>
        <strain evidence="4">FDAARGOS_1191</strain>
    </source>
</reference>
<dbReference type="Proteomes" id="UP000596145">
    <property type="component" value="Chromosome"/>
</dbReference>
<keyword evidence="2" id="KW-0812">Transmembrane</keyword>
<dbReference type="RefSeq" id="WP_005391869.1">
    <property type="nucleotide sequence ID" value="NZ_CP066007.1"/>
</dbReference>
<keyword evidence="2" id="KW-1133">Transmembrane helix</keyword>
<accession>A0A7T4EET6</accession>
<dbReference type="EMBL" id="CP066007">
    <property type="protein sequence ID" value="QQB46071.1"/>
    <property type="molecule type" value="Genomic_DNA"/>
</dbReference>
<name>A0A7T4EET6_9CORY</name>
<organism evidence="3 5">
    <name type="scientific">Corynebacterium glucuronolyticum</name>
    <dbReference type="NCBI Taxonomy" id="39791"/>
    <lineage>
        <taxon>Bacteria</taxon>
        <taxon>Bacillati</taxon>
        <taxon>Actinomycetota</taxon>
        <taxon>Actinomycetes</taxon>
        <taxon>Mycobacteriales</taxon>
        <taxon>Corynebacteriaceae</taxon>
        <taxon>Corynebacterium</taxon>
    </lineage>
</organism>
<dbReference type="AlphaFoldDB" id="A0A7T4EET6"/>